<keyword evidence="1 2" id="KW-0238">DNA-binding</keyword>
<evidence type="ECO:0000259" key="3">
    <source>
        <dbReference type="PROSITE" id="PS50977"/>
    </source>
</evidence>
<evidence type="ECO:0000256" key="2">
    <source>
        <dbReference type="PROSITE-ProRule" id="PRU00335"/>
    </source>
</evidence>
<dbReference type="SUPFAM" id="SSF46689">
    <property type="entry name" value="Homeodomain-like"/>
    <property type="match status" value="1"/>
</dbReference>
<feature type="domain" description="HTH tetR-type" evidence="3">
    <location>
        <begin position="3"/>
        <end position="63"/>
    </location>
</feature>
<evidence type="ECO:0000256" key="1">
    <source>
        <dbReference type="ARBA" id="ARBA00023125"/>
    </source>
</evidence>
<dbReference type="EMBL" id="LR812090">
    <property type="protein sequence ID" value="CAB9493479.1"/>
    <property type="molecule type" value="Genomic_DNA"/>
</dbReference>
<protein>
    <recommendedName>
        <fullName evidence="3">HTH tetR-type domain-containing protein</fullName>
    </recommendedName>
</protein>
<organism evidence="4 5">
    <name type="scientific">Alteromonas macleodii</name>
    <name type="common">Pseudoalteromonas macleodii</name>
    <dbReference type="NCBI Taxonomy" id="28108"/>
    <lineage>
        <taxon>Bacteria</taxon>
        <taxon>Pseudomonadati</taxon>
        <taxon>Pseudomonadota</taxon>
        <taxon>Gammaproteobacteria</taxon>
        <taxon>Alteromonadales</taxon>
        <taxon>Alteromonadaceae</taxon>
        <taxon>Alteromonas/Salinimonas group</taxon>
        <taxon>Alteromonas</taxon>
    </lineage>
</organism>
<dbReference type="PRINTS" id="PR00455">
    <property type="entry name" value="HTHTETR"/>
</dbReference>
<dbReference type="RefSeq" id="WP_179983009.1">
    <property type="nucleotide sequence ID" value="NZ_LR812090.1"/>
</dbReference>
<dbReference type="InterPro" id="IPR009057">
    <property type="entry name" value="Homeodomain-like_sf"/>
</dbReference>
<dbReference type="InterPro" id="IPR036271">
    <property type="entry name" value="Tet_transcr_reg_TetR-rel_C_sf"/>
</dbReference>
<name>A0A6T9XXG9_ALTMA</name>
<accession>A0A6T9XXG9</accession>
<evidence type="ECO:0000313" key="4">
    <source>
        <dbReference type="EMBL" id="CAB9493479.1"/>
    </source>
</evidence>
<dbReference type="Pfam" id="PF00440">
    <property type="entry name" value="TetR_N"/>
    <property type="match status" value="1"/>
</dbReference>
<feature type="DNA-binding region" description="H-T-H motif" evidence="2">
    <location>
        <begin position="26"/>
        <end position="45"/>
    </location>
</feature>
<dbReference type="InterPro" id="IPR050109">
    <property type="entry name" value="HTH-type_TetR-like_transc_reg"/>
</dbReference>
<dbReference type="GO" id="GO:0003677">
    <property type="term" value="F:DNA binding"/>
    <property type="evidence" value="ECO:0007669"/>
    <property type="project" value="UniProtKB-UniRule"/>
</dbReference>
<sequence length="194" mass="22345">MKLKTKDKLLSTATVLFSKNGFYGTSINDVAAEVSVSKQGLLHHFPSKEKLYAAVIAQAAHHLVDLVEEIRTESDNAQNQLFALFKRMVCADEERLRVIILLMRELLDNRERAEQAQKWFLRPFLDDVVAIVTNGQQHGYFKGQSPLAFVYHLLGATQYYVVSRPTLDKLYTREERKLHEQHHMEMLKGIIFDA</sequence>
<dbReference type="PROSITE" id="PS50977">
    <property type="entry name" value="HTH_TETR_2"/>
    <property type="match status" value="1"/>
</dbReference>
<dbReference type="Gene3D" id="1.10.357.10">
    <property type="entry name" value="Tetracycline Repressor, domain 2"/>
    <property type="match status" value="1"/>
</dbReference>
<gene>
    <name evidence="4" type="ORF">ALFOR1_30393</name>
</gene>
<dbReference type="PANTHER" id="PTHR30328:SF54">
    <property type="entry name" value="HTH-TYPE TRANSCRIPTIONAL REPRESSOR SCO4008"/>
    <property type="match status" value="1"/>
</dbReference>
<dbReference type="PANTHER" id="PTHR30328">
    <property type="entry name" value="TRANSCRIPTIONAL REPRESSOR"/>
    <property type="match status" value="1"/>
</dbReference>
<reference evidence="4 5" key="1">
    <citation type="submission" date="2020-06" db="EMBL/GenBank/DDBJ databases">
        <authorList>
            <person name="Duchaud E."/>
        </authorList>
    </citation>
    <scope>NUCLEOTIDE SEQUENCE [LARGE SCALE GENOMIC DNA]</scope>
    <source>
        <strain evidence="4">Alteromonas fortis</strain>
    </source>
</reference>
<proteinExistence type="predicted"/>
<dbReference type="Gene3D" id="1.10.10.60">
    <property type="entry name" value="Homeodomain-like"/>
    <property type="match status" value="1"/>
</dbReference>
<dbReference type="Proteomes" id="UP000509458">
    <property type="component" value="Chromosome"/>
</dbReference>
<dbReference type="SUPFAM" id="SSF48498">
    <property type="entry name" value="Tetracyclin repressor-like, C-terminal domain"/>
    <property type="match status" value="1"/>
</dbReference>
<dbReference type="InterPro" id="IPR001647">
    <property type="entry name" value="HTH_TetR"/>
</dbReference>
<evidence type="ECO:0000313" key="5">
    <source>
        <dbReference type="Proteomes" id="UP000509458"/>
    </source>
</evidence>
<dbReference type="AlphaFoldDB" id="A0A6T9XXG9"/>